<organism evidence="5 6">
    <name type="scientific">Piscinibacter gummiphilus</name>
    <dbReference type="NCBI Taxonomy" id="946333"/>
    <lineage>
        <taxon>Bacteria</taxon>
        <taxon>Pseudomonadati</taxon>
        <taxon>Pseudomonadota</taxon>
        <taxon>Betaproteobacteria</taxon>
        <taxon>Burkholderiales</taxon>
        <taxon>Sphaerotilaceae</taxon>
        <taxon>Piscinibacter</taxon>
    </lineage>
</organism>
<dbReference type="PROSITE" id="PS00041">
    <property type="entry name" value="HTH_ARAC_FAMILY_1"/>
    <property type="match status" value="1"/>
</dbReference>
<evidence type="ECO:0000256" key="1">
    <source>
        <dbReference type="ARBA" id="ARBA00023015"/>
    </source>
</evidence>
<keyword evidence="2" id="KW-0238">DNA-binding</keyword>
<dbReference type="InterPro" id="IPR018060">
    <property type="entry name" value="HTH_AraC"/>
</dbReference>
<dbReference type="InterPro" id="IPR002818">
    <property type="entry name" value="DJ-1/PfpI"/>
</dbReference>
<keyword evidence="6" id="KW-1185">Reference proteome</keyword>
<dbReference type="Pfam" id="PF01965">
    <property type="entry name" value="DJ-1_PfpI"/>
    <property type="match status" value="1"/>
</dbReference>
<dbReference type="SUPFAM" id="SSF46689">
    <property type="entry name" value="Homeodomain-like"/>
    <property type="match status" value="1"/>
</dbReference>
<evidence type="ECO:0000313" key="5">
    <source>
        <dbReference type="EMBL" id="WOB08009.1"/>
    </source>
</evidence>
<dbReference type="Gene3D" id="1.10.10.60">
    <property type="entry name" value="Homeodomain-like"/>
    <property type="match status" value="1"/>
</dbReference>
<evidence type="ECO:0000259" key="4">
    <source>
        <dbReference type="PROSITE" id="PS01124"/>
    </source>
</evidence>
<gene>
    <name evidence="5" type="ORF">RXV79_24290</name>
</gene>
<dbReference type="Gene3D" id="3.40.50.880">
    <property type="match status" value="1"/>
</dbReference>
<accession>A0ABZ0CZT4</accession>
<dbReference type="PANTHER" id="PTHR43130:SF11">
    <property type="entry name" value="TRANSCRIPTIONAL REGULATORY PROTEIN"/>
    <property type="match status" value="1"/>
</dbReference>
<keyword evidence="1" id="KW-0805">Transcription regulation</keyword>
<dbReference type="InterPro" id="IPR029062">
    <property type="entry name" value="Class_I_gatase-like"/>
</dbReference>
<dbReference type="PANTHER" id="PTHR43130">
    <property type="entry name" value="ARAC-FAMILY TRANSCRIPTIONAL REGULATOR"/>
    <property type="match status" value="1"/>
</dbReference>
<dbReference type="SUPFAM" id="SSF52317">
    <property type="entry name" value="Class I glutamine amidotransferase-like"/>
    <property type="match status" value="1"/>
</dbReference>
<name>A0ABZ0CZT4_9BURK</name>
<evidence type="ECO:0000256" key="2">
    <source>
        <dbReference type="ARBA" id="ARBA00023125"/>
    </source>
</evidence>
<dbReference type="Pfam" id="PF12833">
    <property type="entry name" value="HTH_18"/>
    <property type="match status" value="1"/>
</dbReference>
<evidence type="ECO:0000256" key="3">
    <source>
        <dbReference type="ARBA" id="ARBA00023163"/>
    </source>
</evidence>
<protein>
    <submittedName>
        <fullName evidence="5">Helix-turn-helix domain-containing protein</fullName>
    </submittedName>
</protein>
<evidence type="ECO:0000313" key="6">
    <source>
        <dbReference type="Proteomes" id="UP001303946"/>
    </source>
</evidence>
<proteinExistence type="predicted"/>
<dbReference type="InterPro" id="IPR018062">
    <property type="entry name" value="HTH_AraC-typ_CS"/>
</dbReference>
<dbReference type="EMBL" id="CP136336">
    <property type="protein sequence ID" value="WOB08009.1"/>
    <property type="molecule type" value="Genomic_DNA"/>
</dbReference>
<dbReference type="RefSeq" id="WP_316700666.1">
    <property type="nucleotide sequence ID" value="NZ_CP136336.1"/>
</dbReference>
<sequence>MIRIDTLVLAGSSPASLGVTLDVLSAANALSGKRLFDHRVLSPGAPSVALRNGLSMAAEPLAKARARELVVLPGLGAATPGQIADRLAEPDAQLASAWLHKAWGQGASLAASCSSVFLLAQAGLLDGRRCTSTWWLVPTLKSLAPLADTTLDAMVTEDERIWTAGASLAHIDLMLALVARFASPGLAAEVARYLVIEPRASQARFVAPAFLAAQDPLAHRVELLVRERLADVPSLEEIADQLAVSPRTLTRRVSAATGLTPMRLVQKIRLDSALHALQTSRAPIDQVARDVGFEDGSALYRLVLRHTGKPPSAFR</sequence>
<feature type="domain" description="HTH araC/xylS-type" evidence="4">
    <location>
        <begin position="219"/>
        <end position="315"/>
    </location>
</feature>
<dbReference type="InterPro" id="IPR052158">
    <property type="entry name" value="INH-QAR"/>
</dbReference>
<dbReference type="InterPro" id="IPR009057">
    <property type="entry name" value="Homeodomain-like_sf"/>
</dbReference>
<dbReference type="PROSITE" id="PS01124">
    <property type="entry name" value="HTH_ARAC_FAMILY_2"/>
    <property type="match status" value="1"/>
</dbReference>
<keyword evidence="3" id="KW-0804">Transcription</keyword>
<dbReference type="Proteomes" id="UP001303946">
    <property type="component" value="Chromosome"/>
</dbReference>
<reference evidence="5 6" key="1">
    <citation type="submission" date="2023-10" db="EMBL/GenBank/DDBJ databases">
        <title>Bacteria for the degradation of biodegradable plastic PBAT(Polybutylene adipate terephthalate).</title>
        <authorList>
            <person name="Weon H.-Y."/>
            <person name="Yeon J."/>
        </authorList>
    </citation>
    <scope>NUCLEOTIDE SEQUENCE [LARGE SCALE GENOMIC DNA]</scope>
    <source>
        <strain evidence="5 6">SBD 7-3</strain>
    </source>
</reference>
<dbReference type="SMART" id="SM00342">
    <property type="entry name" value="HTH_ARAC"/>
    <property type="match status" value="1"/>
</dbReference>